<protein>
    <recommendedName>
        <fullName evidence="2">CRISPR type III-associated protein domain-containing protein</fullName>
    </recommendedName>
</protein>
<dbReference type="EMBL" id="VWPJ01000031">
    <property type="protein sequence ID" value="KAA5603774.1"/>
    <property type="molecule type" value="Genomic_DNA"/>
</dbReference>
<dbReference type="AlphaFoldDB" id="A0A5M6I6C8"/>
<evidence type="ECO:0000259" key="2">
    <source>
        <dbReference type="Pfam" id="PF03787"/>
    </source>
</evidence>
<dbReference type="InterPro" id="IPR052216">
    <property type="entry name" value="CRISPR_Csm3_endoribonuclease"/>
</dbReference>
<dbReference type="InterPro" id="IPR005537">
    <property type="entry name" value="RAMP_III_fam"/>
</dbReference>
<feature type="domain" description="CRISPR type III-associated protein" evidence="2">
    <location>
        <begin position="272"/>
        <end position="473"/>
    </location>
</feature>
<comment type="caution">
    <text evidence="3">The sequence shown here is derived from an EMBL/GenBank/DDBJ whole genome shotgun (WGS) entry which is preliminary data.</text>
</comment>
<name>A0A5M6I6C8_9PROT</name>
<reference evidence="3 4" key="1">
    <citation type="submission" date="2019-09" db="EMBL/GenBank/DDBJ databases">
        <title>Genome sequence of Roseospira marina, one of the more divergent members of the non-sulfur purple photosynthetic bacterial family, the Rhodospirillaceae.</title>
        <authorList>
            <person name="Meyer T."/>
            <person name="Kyndt J."/>
        </authorList>
    </citation>
    <scope>NUCLEOTIDE SEQUENCE [LARGE SCALE GENOMIC DNA]</scope>
    <source>
        <strain evidence="3 4">DSM 15113</strain>
    </source>
</reference>
<keyword evidence="1" id="KW-0051">Antiviral defense</keyword>
<dbReference type="Proteomes" id="UP000324065">
    <property type="component" value="Unassembled WGS sequence"/>
</dbReference>
<dbReference type="RefSeq" id="WP_150064058.1">
    <property type="nucleotide sequence ID" value="NZ_JACHII010000030.1"/>
</dbReference>
<dbReference type="GO" id="GO:0051607">
    <property type="term" value="P:defense response to virus"/>
    <property type="evidence" value="ECO:0007669"/>
    <property type="project" value="UniProtKB-KW"/>
</dbReference>
<evidence type="ECO:0000256" key="1">
    <source>
        <dbReference type="ARBA" id="ARBA00023118"/>
    </source>
</evidence>
<evidence type="ECO:0000313" key="4">
    <source>
        <dbReference type="Proteomes" id="UP000324065"/>
    </source>
</evidence>
<accession>A0A5M6I6C8</accession>
<gene>
    <name evidence="3" type="ORF">F1188_19135</name>
</gene>
<evidence type="ECO:0000313" key="3">
    <source>
        <dbReference type="EMBL" id="KAA5603774.1"/>
    </source>
</evidence>
<sequence length="499" mass="54121">MTPQPEEPKTPDFSTFGNAPLRYLARITITLTGPLAVSAGRTLDTGGADVVRDANGLPAIPGSSLAGILRHAFEDSLWHLGEKAAAQRANLLFGPTVEIEDGHASRLSVTWAHIHASDDRPVDGLLSPDDVRLSDPLLADAREGRRRDRVRLSHKGAADGRGKFEDRMVAAGHRFTFNLCLRGEEGDRADWRRLLGLLHDPNVRLGGGTRHGNGAFIVDRMLVETLDLRTKAGFARYGDIPARLDADCPLPSLAVDPVTARPCLRVTLRGLRAESPWLSGGGVPEGAESIAPVRERRIVWEGDRGTVEETPVHYLRATSLKGALAHRLAWHHNVLTERFAEDVVTLDDATGANNEAVRILLGALPTTKDDPGRRGWLVLDDVVLDKPAATQKVEHVSLDRFSGGARNGLLFSERVLDPRTLRADYVIDVVPPLDNAEAATDTMREALRRTLNDIQRGRFAVGGGTGRGNGRLRCEAIAWSDGGAWIETGTLPATGEREA</sequence>
<organism evidence="3 4">
    <name type="scientific">Roseospira marina</name>
    <dbReference type="NCBI Taxonomy" id="140057"/>
    <lineage>
        <taxon>Bacteria</taxon>
        <taxon>Pseudomonadati</taxon>
        <taxon>Pseudomonadota</taxon>
        <taxon>Alphaproteobacteria</taxon>
        <taxon>Rhodospirillales</taxon>
        <taxon>Rhodospirillaceae</taxon>
        <taxon>Roseospira</taxon>
    </lineage>
</organism>
<dbReference type="OrthoDB" id="7343394at2"/>
<feature type="domain" description="CRISPR type III-associated protein" evidence="2">
    <location>
        <begin position="46"/>
        <end position="216"/>
    </location>
</feature>
<dbReference type="CDD" id="cd09726">
    <property type="entry name" value="RAMP_I_III"/>
    <property type="match status" value="2"/>
</dbReference>
<proteinExistence type="predicted"/>
<keyword evidence="4" id="KW-1185">Reference proteome</keyword>
<dbReference type="Pfam" id="PF03787">
    <property type="entry name" value="RAMPs"/>
    <property type="match status" value="2"/>
</dbReference>
<dbReference type="PANTHER" id="PTHR35579:SF3">
    <property type="entry name" value="CRISPR SYSTEM CMS ENDORIBONUCLEASE CSM3"/>
    <property type="match status" value="1"/>
</dbReference>
<dbReference type="PANTHER" id="PTHR35579">
    <property type="entry name" value="CRISPR SYSTEM CMS ENDORIBONUCLEASE CSM3"/>
    <property type="match status" value="1"/>
</dbReference>